<dbReference type="PANTHER" id="PTHR32329:SF2">
    <property type="entry name" value="BIFUNCTIONAL PROTEIN [INCLUDES 2-HYDROXYACYL-COA DEHYDRATASE (N-TER) AND ITS ACTIVATOR DOMAIN (C_TERM)"/>
    <property type="match status" value="1"/>
</dbReference>
<protein>
    <submittedName>
        <fullName evidence="2">Acyl-CoA dehydratase activase-related protein</fullName>
    </submittedName>
</protein>
<dbReference type="PANTHER" id="PTHR32329">
    <property type="entry name" value="BIFUNCTIONAL PROTEIN [INCLUDES 2-HYDROXYACYL-COA DEHYDRATASE (N-TER) AND ITS ACTIVATOR DOMAIN (C_TERM)-RELATED"/>
    <property type="match status" value="1"/>
</dbReference>
<dbReference type="Pfam" id="PF09989">
    <property type="entry name" value="DUF2229"/>
    <property type="match status" value="1"/>
</dbReference>
<reference evidence="2" key="1">
    <citation type="submission" date="2022-07" db="EMBL/GenBank/DDBJ databases">
        <title>Enhanced cultured diversity of the mouse gut microbiota enables custom-made synthetic communities.</title>
        <authorList>
            <person name="Afrizal A."/>
        </authorList>
    </citation>
    <scope>NUCLEOTIDE SEQUENCE</scope>
    <source>
        <strain evidence="2">DSM 28593</strain>
    </source>
</reference>
<evidence type="ECO:0000313" key="2">
    <source>
        <dbReference type="EMBL" id="MCR1899456.1"/>
    </source>
</evidence>
<feature type="domain" description="DUF2229" evidence="1">
    <location>
        <begin position="2"/>
        <end position="225"/>
    </location>
</feature>
<comment type="caution">
    <text evidence="2">The sequence shown here is derived from an EMBL/GenBank/DDBJ whole genome shotgun (WGS) entry which is preliminary data.</text>
</comment>
<dbReference type="InterPro" id="IPR051805">
    <property type="entry name" value="Dehydratase_Activator_Redct"/>
</dbReference>
<dbReference type="Gene3D" id="3.40.50.11900">
    <property type="match status" value="1"/>
</dbReference>
<dbReference type="AlphaFoldDB" id="A0AAE3HFZ4"/>
<organism evidence="2 3">
    <name type="scientific">Irregularibacter muris</name>
    <dbReference type="NCBI Taxonomy" id="1796619"/>
    <lineage>
        <taxon>Bacteria</taxon>
        <taxon>Bacillati</taxon>
        <taxon>Bacillota</taxon>
        <taxon>Clostridia</taxon>
        <taxon>Eubacteriales</taxon>
        <taxon>Eubacteriaceae</taxon>
        <taxon>Irregularibacter</taxon>
    </lineage>
</organism>
<accession>A0AAE3HFZ4</accession>
<sequence>MKIGIPRSLLYYYYYPLWKNFFEELGVDVVTSPPTTKKILDLGVRNMVSDICVPIKIFMGHFYYLMEKELDYIYVPRMVSIEKRKFFCPKFMGLPDLVRHTIENPKKVLRPSIVAKDDNIALLENFLPLAEPLGKTKGEIKKALKKAETAWLHFRQLSKEGYFHQDAMNIALGKVQKENLPIYQGGEITIGLIGYVYNIYDDYISMNIMEKLQQLNIKVITFDMLPENEIERPIKQMDKALFWTFSNKLLGAGKHLFRKNQVDGIIHVTAFGCGPDSMIGKMFELESQDTQIPFMTLRIDEHTGENHLQTRVEAFTDMIKRKKV</sequence>
<name>A0AAE3HFZ4_9FIRM</name>
<dbReference type="RefSeq" id="WP_257531848.1">
    <property type="nucleotide sequence ID" value="NZ_JANKAS010000010.1"/>
</dbReference>
<keyword evidence="3" id="KW-1185">Reference proteome</keyword>
<evidence type="ECO:0000313" key="3">
    <source>
        <dbReference type="Proteomes" id="UP001205748"/>
    </source>
</evidence>
<gene>
    <name evidence="2" type="ORF">NSA47_10715</name>
</gene>
<dbReference type="InterPro" id="IPR010327">
    <property type="entry name" value="FldB/FldC_alpha/beta"/>
</dbReference>
<evidence type="ECO:0000259" key="1">
    <source>
        <dbReference type="Pfam" id="PF09989"/>
    </source>
</evidence>
<dbReference type="EMBL" id="JANKAS010000010">
    <property type="protein sequence ID" value="MCR1899456.1"/>
    <property type="molecule type" value="Genomic_DNA"/>
</dbReference>
<dbReference type="Pfam" id="PF06050">
    <property type="entry name" value="HGD-D"/>
    <property type="match status" value="1"/>
</dbReference>
<proteinExistence type="predicted"/>
<dbReference type="Proteomes" id="UP001205748">
    <property type="component" value="Unassembled WGS sequence"/>
</dbReference>
<dbReference type="InterPro" id="IPR018709">
    <property type="entry name" value="CoA_activase_DUF2229"/>
</dbReference>